<evidence type="ECO:0000259" key="3">
    <source>
        <dbReference type="PROSITE" id="PS50127"/>
    </source>
</evidence>
<dbReference type="Proteomes" id="UP000799764">
    <property type="component" value="Unassembled WGS sequence"/>
</dbReference>
<evidence type="ECO:0000313" key="5">
    <source>
        <dbReference type="Proteomes" id="UP000799764"/>
    </source>
</evidence>
<sequence>MRKIITDLTILSTSLPGGIYVRHSSNRPDIIKAMIIGPEGTPYENGLFEFDIFCANNYPNEPPQVKFKTTGNGTASFNPNLYSDGKVCLSLLGTWEGEPWNPAESTLLQVLVSIQAMILCEDPWYNEPGKSSVAVFLSHTVPNCK</sequence>
<dbReference type="InterPro" id="IPR016135">
    <property type="entry name" value="UBQ-conjugating_enzyme/RWD"/>
</dbReference>
<dbReference type="PANTHER" id="PTHR46116">
    <property type="entry name" value="(E3-INDEPENDENT) E2 UBIQUITIN-CONJUGATING ENZYME"/>
    <property type="match status" value="1"/>
</dbReference>
<reference evidence="4" key="1">
    <citation type="journal article" date="2020" name="Stud. Mycol.">
        <title>101 Dothideomycetes genomes: a test case for predicting lifestyles and emergence of pathogens.</title>
        <authorList>
            <person name="Haridas S."/>
            <person name="Albert R."/>
            <person name="Binder M."/>
            <person name="Bloem J."/>
            <person name="Labutti K."/>
            <person name="Salamov A."/>
            <person name="Andreopoulos B."/>
            <person name="Baker S."/>
            <person name="Barry K."/>
            <person name="Bills G."/>
            <person name="Bluhm B."/>
            <person name="Cannon C."/>
            <person name="Castanera R."/>
            <person name="Culley D."/>
            <person name="Daum C."/>
            <person name="Ezra D."/>
            <person name="Gonzalez J."/>
            <person name="Henrissat B."/>
            <person name="Kuo A."/>
            <person name="Liang C."/>
            <person name="Lipzen A."/>
            <person name="Lutzoni F."/>
            <person name="Magnuson J."/>
            <person name="Mondo S."/>
            <person name="Nolan M."/>
            <person name="Ohm R."/>
            <person name="Pangilinan J."/>
            <person name="Park H.-J."/>
            <person name="Ramirez L."/>
            <person name="Alfaro M."/>
            <person name="Sun H."/>
            <person name="Tritt A."/>
            <person name="Yoshinaga Y."/>
            <person name="Zwiers L.-H."/>
            <person name="Turgeon B."/>
            <person name="Goodwin S."/>
            <person name="Spatafora J."/>
            <person name="Crous P."/>
            <person name="Grigoriev I."/>
        </authorList>
    </citation>
    <scope>NUCLEOTIDE SEQUENCE</scope>
    <source>
        <strain evidence="4">CBS 690.94</strain>
    </source>
</reference>
<dbReference type="SUPFAM" id="SSF54495">
    <property type="entry name" value="UBC-like"/>
    <property type="match status" value="1"/>
</dbReference>
<keyword evidence="1" id="KW-0808">Transferase</keyword>
<dbReference type="Pfam" id="PF00179">
    <property type="entry name" value="UQ_con"/>
    <property type="match status" value="1"/>
</dbReference>
<evidence type="ECO:0000313" key="4">
    <source>
        <dbReference type="EMBL" id="KAF2446851.1"/>
    </source>
</evidence>
<keyword evidence="5" id="KW-1185">Reference proteome</keyword>
<comment type="caution">
    <text evidence="4">The sequence shown here is derived from an EMBL/GenBank/DDBJ whole genome shotgun (WGS) entry which is preliminary data.</text>
</comment>
<dbReference type="PROSITE" id="PS50127">
    <property type="entry name" value="UBC_2"/>
    <property type="match status" value="1"/>
</dbReference>
<dbReference type="OrthoDB" id="47801at2759"/>
<keyword evidence="2" id="KW-0833">Ubl conjugation pathway</keyword>
<accession>A0A9P4PMD4</accession>
<evidence type="ECO:0000256" key="1">
    <source>
        <dbReference type="ARBA" id="ARBA00022679"/>
    </source>
</evidence>
<gene>
    <name evidence="4" type="ORF">P171DRAFT_356374</name>
</gene>
<dbReference type="InterPro" id="IPR000608">
    <property type="entry name" value="UBC"/>
</dbReference>
<protein>
    <submittedName>
        <fullName evidence="4">UBC-like protein</fullName>
    </submittedName>
</protein>
<dbReference type="Gene3D" id="3.10.110.10">
    <property type="entry name" value="Ubiquitin Conjugating Enzyme"/>
    <property type="match status" value="1"/>
</dbReference>
<dbReference type="SMART" id="SM00212">
    <property type="entry name" value="UBCc"/>
    <property type="match status" value="1"/>
</dbReference>
<organism evidence="4 5">
    <name type="scientific">Karstenula rhodostoma CBS 690.94</name>
    <dbReference type="NCBI Taxonomy" id="1392251"/>
    <lineage>
        <taxon>Eukaryota</taxon>
        <taxon>Fungi</taxon>
        <taxon>Dikarya</taxon>
        <taxon>Ascomycota</taxon>
        <taxon>Pezizomycotina</taxon>
        <taxon>Dothideomycetes</taxon>
        <taxon>Pleosporomycetidae</taxon>
        <taxon>Pleosporales</taxon>
        <taxon>Massarineae</taxon>
        <taxon>Didymosphaeriaceae</taxon>
        <taxon>Karstenula</taxon>
    </lineage>
</organism>
<dbReference type="AlphaFoldDB" id="A0A9P4PMD4"/>
<evidence type="ECO:0000256" key="2">
    <source>
        <dbReference type="ARBA" id="ARBA00022786"/>
    </source>
</evidence>
<proteinExistence type="predicted"/>
<name>A0A9P4PMD4_9PLEO</name>
<feature type="domain" description="UBC core" evidence="3">
    <location>
        <begin position="1"/>
        <end position="145"/>
    </location>
</feature>
<dbReference type="EMBL" id="MU001497">
    <property type="protein sequence ID" value="KAF2446851.1"/>
    <property type="molecule type" value="Genomic_DNA"/>
</dbReference>
<dbReference type="PANTHER" id="PTHR46116:SF15">
    <property type="entry name" value="(E3-INDEPENDENT) E2 UBIQUITIN-CONJUGATING ENZYME"/>
    <property type="match status" value="1"/>
</dbReference>
<dbReference type="GO" id="GO:0061631">
    <property type="term" value="F:ubiquitin conjugating enzyme activity"/>
    <property type="evidence" value="ECO:0007669"/>
    <property type="project" value="TreeGrafter"/>
</dbReference>